<reference evidence="3" key="1">
    <citation type="submission" date="2016-10" db="EMBL/GenBank/DDBJ databases">
        <authorList>
            <person name="Varghese N."/>
            <person name="Submissions S."/>
        </authorList>
    </citation>
    <scope>NUCLEOTIDE SEQUENCE [LARGE SCALE GENOMIC DNA]</scope>
    <source>
        <strain evidence="3">CGMCC 1.8704</strain>
    </source>
</reference>
<sequence length="394" mass="45245">MEEILIISNYYPPEKGAAANRIEQLALKLYQNNYTVSVICPLGNYPKGELFPEYKGKFFVNENLQNILVKRLWIYPSNSKNIIKRLLSVLSFSLGLFFYLLFQKTPQKVVVQSPPLLLSFISVFVLSLKRKKIILNVSDLWPLAAIELNALKANSFSHRVSLFLERFIYKKASLILGQSNEIITHIQSISPEKKCFLYRNFPDHKTVQMDLETRENKPIKIFYAGLFGVAQGVLEMCQKINLEGLNIELHLFGDGAEKKQIEALIQSRADKKIFFYGMLERKALHEKLKSFDITIVPLKTRIYGSVPSKIFEYGALGFPVLYFGGGEGETITEKHNLGWVAKVGNYDDLNEKLQTISNIQKAELDLMKKRIFNDVQISFNLDTQIEDLIRQNIF</sequence>
<dbReference type="InterPro" id="IPR050194">
    <property type="entry name" value="Glycosyltransferase_grp1"/>
</dbReference>
<organism evidence="2 3">
    <name type="scientific">Flavobacterium sinopsychrotolerans</name>
    <dbReference type="NCBI Taxonomy" id="604089"/>
    <lineage>
        <taxon>Bacteria</taxon>
        <taxon>Pseudomonadati</taxon>
        <taxon>Bacteroidota</taxon>
        <taxon>Flavobacteriia</taxon>
        <taxon>Flavobacteriales</taxon>
        <taxon>Flavobacteriaceae</taxon>
        <taxon>Flavobacterium</taxon>
    </lineage>
</organism>
<dbReference type="Proteomes" id="UP000198657">
    <property type="component" value="Unassembled WGS sequence"/>
</dbReference>
<dbReference type="PANTHER" id="PTHR45947">
    <property type="entry name" value="SULFOQUINOVOSYL TRANSFERASE SQD2"/>
    <property type="match status" value="1"/>
</dbReference>
<dbReference type="SUPFAM" id="SSF53756">
    <property type="entry name" value="UDP-Glycosyltransferase/glycogen phosphorylase"/>
    <property type="match status" value="1"/>
</dbReference>
<dbReference type="Pfam" id="PF00534">
    <property type="entry name" value="Glycos_transf_1"/>
    <property type="match status" value="1"/>
</dbReference>
<protein>
    <submittedName>
        <fullName evidence="2">Glycosyltransferase involved in cell wall bisynthesis</fullName>
    </submittedName>
</protein>
<gene>
    <name evidence="2" type="ORF">SAMN04487942_1058</name>
</gene>
<feature type="domain" description="Glycosyl transferase family 1" evidence="1">
    <location>
        <begin position="230"/>
        <end position="363"/>
    </location>
</feature>
<dbReference type="Gene3D" id="3.40.50.2000">
    <property type="entry name" value="Glycogen Phosphorylase B"/>
    <property type="match status" value="2"/>
</dbReference>
<name>A0A1H8JMP5_9FLAO</name>
<dbReference type="AlphaFoldDB" id="A0A1H8JMP5"/>
<evidence type="ECO:0000259" key="1">
    <source>
        <dbReference type="Pfam" id="PF00534"/>
    </source>
</evidence>
<evidence type="ECO:0000313" key="2">
    <source>
        <dbReference type="EMBL" id="SEN81577.1"/>
    </source>
</evidence>
<proteinExistence type="predicted"/>
<dbReference type="STRING" id="604089.SAMN04487942_1058"/>
<dbReference type="CDD" id="cd03794">
    <property type="entry name" value="GT4_WbuB-like"/>
    <property type="match status" value="1"/>
</dbReference>
<accession>A0A1H8JMP5</accession>
<dbReference type="InterPro" id="IPR001296">
    <property type="entry name" value="Glyco_trans_1"/>
</dbReference>
<evidence type="ECO:0000313" key="3">
    <source>
        <dbReference type="Proteomes" id="UP000198657"/>
    </source>
</evidence>
<dbReference type="RefSeq" id="WP_091166450.1">
    <property type="nucleotide sequence ID" value="NZ_CBCSFM010000001.1"/>
</dbReference>
<keyword evidence="3" id="KW-1185">Reference proteome</keyword>
<dbReference type="PANTHER" id="PTHR45947:SF3">
    <property type="entry name" value="SULFOQUINOVOSYL TRANSFERASE SQD2"/>
    <property type="match status" value="1"/>
</dbReference>
<keyword evidence="2" id="KW-0808">Transferase</keyword>
<dbReference type="EMBL" id="FODN01000001">
    <property type="protein sequence ID" value="SEN81577.1"/>
    <property type="molecule type" value="Genomic_DNA"/>
</dbReference>
<dbReference type="OrthoDB" id="9811902at2"/>
<dbReference type="GO" id="GO:0016758">
    <property type="term" value="F:hexosyltransferase activity"/>
    <property type="evidence" value="ECO:0007669"/>
    <property type="project" value="TreeGrafter"/>
</dbReference>